<name>A0AAD7T414_9TELE</name>
<reference evidence="1" key="1">
    <citation type="journal article" date="2023" name="Science">
        <title>Genome structures resolve the early diversification of teleost fishes.</title>
        <authorList>
            <person name="Parey E."/>
            <person name="Louis A."/>
            <person name="Montfort J."/>
            <person name="Bouchez O."/>
            <person name="Roques C."/>
            <person name="Iampietro C."/>
            <person name="Lluch J."/>
            <person name="Castinel A."/>
            <person name="Donnadieu C."/>
            <person name="Desvignes T."/>
            <person name="Floi Bucao C."/>
            <person name="Jouanno E."/>
            <person name="Wen M."/>
            <person name="Mejri S."/>
            <person name="Dirks R."/>
            <person name="Jansen H."/>
            <person name="Henkel C."/>
            <person name="Chen W.J."/>
            <person name="Zahm M."/>
            <person name="Cabau C."/>
            <person name="Klopp C."/>
            <person name="Thompson A.W."/>
            <person name="Robinson-Rechavi M."/>
            <person name="Braasch I."/>
            <person name="Lecointre G."/>
            <person name="Bobe J."/>
            <person name="Postlethwait J.H."/>
            <person name="Berthelot C."/>
            <person name="Roest Crollius H."/>
            <person name="Guiguen Y."/>
        </authorList>
    </citation>
    <scope>NUCLEOTIDE SEQUENCE</scope>
    <source>
        <strain evidence="1">NC1722</strain>
    </source>
</reference>
<organism evidence="1 2">
    <name type="scientific">Aldrovandia affinis</name>
    <dbReference type="NCBI Taxonomy" id="143900"/>
    <lineage>
        <taxon>Eukaryota</taxon>
        <taxon>Metazoa</taxon>
        <taxon>Chordata</taxon>
        <taxon>Craniata</taxon>
        <taxon>Vertebrata</taxon>
        <taxon>Euteleostomi</taxon>
        <taxon>Actinopterygii</taxon>
        <taxon>Neopterygii</taxon>
        <taxon>Teleostei</taxon>
        <taxon>Notacanthiformes</taxon>
        <taxon>Halosauridae</taxon>
        <taxon>Aldrovandia</taxon>
    </lineage>
</organism>
<protein>
    <submittedName>
        <fullName evidence="1">Uncharacterized protein</fullName>
    </submittedName>
</protein>
<gene>
    <name evidence="1" type="ORF">AAFF_G00065310</name>
</gene>
<dbReference type="Proteomes" id="UP001221898">
    <property type="component" value="Unassembled WGS sequence"/>
</dbReference>
<dbReference type="EMBL" id="JAINUG010000014">
    <property type="protein sequence ID" value="KAJ8413933.1"/>
    <property type="molecule type" value="Genomic_DNA"/>
</dbReference>
<keyword evidence="2" id="KW-1185">Reference proteome</keyword>
<comment type="caution">
    <text evidence="1">The sequence shown here is derived from an EMBL/GenBank/DDBJ whole genome shotgun (WGS) entry which is preliminary data.</text>
</comment>
<evidence type="ECO:0000313" key="1">
    <source>
        <dbReference type="EMBL" id="KAJ8413933.1"/>
    </source>
</evidence>
<evidence type="ECO:0000313" key="2">
    <source>
        <dbReference type="Proteomes" id="UP001221898"/>
    </source>
</evidence>
<proteinExistence type="predicted"/>
<dbReference type="AlphaFoldDB" id="A0AAD7T414"/>
<accession>A0AAD7T414</accession>
<sequence>MRILPASLQSYGHHNSPDFLISNTTNTIPMPGSNLFGIMSYGMDRRCAAGTAGICTSVPTLVPWAREKAEADPLYAGGQQTPCPHMT</sequence>